<reference evidence="1 2" key="1">
    <citation type="submission" date="2023-10" db="EMBL/GenBank/DDBJ databases">
        <authorList>
            <person name="Venkata Ramana C."/>
            <person name="Sasikala C."/>
            <person name="Dhurka M."/>
        </authorList>
    </citation>
    <scope>NUCLEOTIDE SEQUENCE [LARGE SCALE GENOMIC DNA]</scope>
    <source>
        <strain evidence="1 2">KCTC 32151</strain>
    </source>
</reference>
<sequence>MLRFAHLVLLGLFGAAAVHLAILFLLPAYSERDMWSALAAKHDLYTFTRLGKDDANALLAEKQNPFLEEAACRFDLENGMTWLSAETRVPFWSFSVYNRDGINVFNVNDRGAENGKLDALIMNAPQLLELRKEMPEMVSTSLIAQTDLDEGIVVVRVFQPDKSWRATIERFFQELRCSAL</sequence>
<comment type="caution">
    <text evidence="1">The sequence shown here is derived from an EMBL/GenBank/DDBJ whole genome shotgun (WGS) entry which is preliminary data.</text>
</comment>
<name>A0ABU4AN72_9HYPH</name>
<evidence type="ECO:0000313" key="2">
    <source>
        <dbReference type="Proteomes" id="UP001185659"/>
    </source>
</evidence>
<proteinExistence type="predicted"/>
<dbReference type="RefSeq" id="WP_317561825.1">
    <property type="nucleotide sequence ID" value="NZ_JAWLIP010000007.1"/>
</dbReference>
<dbReference type="InterPro" id="IPR014456">
    <property type="entry name" value="UCP010244_IM"/>
</dbReference>
<dbReference type="PIRSF" id="PIRSF010244">
    <property type="entry name" value="UCP010244_imp"/>
    <property type="match status" value="1"/>
</dbReference>
<accession>A0ABU4AN72</accession>
<protein>
    <submittedName>
        <fullName evidence="1">DUF1254 domain-containing protein</fullName>
    </submittedName>
</protein>
<organism evidence="1 2">
    <name type="scientific">Nitratireductor aquimarinus</name>
    <dbReference type="NCBI Taxonomy" id="889300"/>
    <lineage>
        <taxon>Bacteria</taxon>
        <taxon>Pseudomonadati</taxon>
        <taxon>Pseudomonadota</taxon>
        <taxon>Alphaproteobacteria</taxon>
        <taxon>Hyphomicrobiales</taxon>
        <taxon>Phyllobacteriaceae</taxon>
        <taxon>Nitratireductor</taxon>
    </lineage>
</organism>
<gene>
    <name evidence="1" type="ORF">R2G56_14975</name>
</gene>
<dbReference type="Proteomes" id="UP001185659">
    <property type="component" value="Unassembled WGS sequence"/>
</dbReference>
<dbReference type="EMBL" id="JAWLIP010000007">
    <property type="protein sequence ID" value="MDV6227601.1"/>
    <property type="molecule type" value="Genomic_DNA"/>
</dbReference>
<keyword evidence="2" id="KW-1185">Reference proteome</keyword>
<evidence type="ECO:0000313" key="1">
    <source>
        <dbReference type="EMBL" id="MDV6227601.1"/>
    </source>
</evidence>